<sequence>MDVKDRQAARDNTAPPGPRRGVEGAGPAEISCSSVKSVADPPPAVMYSHGREGVYHRPESPADPPCSVLRPTTKKGMRPPMSHHQPQPPQQGFGPPPMYGGPQQPHPQPNPYQQPQPQGGGWGPQPPQAPPHQAPPQTPQFQPPGPPQPAPRRRTGLILGVLAGATALLVVAGIVGLPLLDDYLHGPVYRMRAAKEVRIDGKPFSLQKTTGKASKKYQAEGGLTPLNANYTPSGLDRPLYVVTGAYGDISDPAKAMKRQLKDGVRGRGFVPVDQARTFDPKSKNADAKDVRVSCNLYSAKEDLSQENASQFAICAWANNSTQGIVAYFPGTIELMPDIGDDLRQYADATIELRDQMQVAAD</sequence>
<evidence type="ECO:0000256" key="1">
    <source>
        <dbReference type="SAM" id="MobiDB-lite"/>
    </source>
</evidence>
<keyword evidence="4" id="KW-1185">Reference proteome</keyword>
<feature type="region of interest" description="Disordered" evidence="1">
    <location>
        <begin position="1"/>
        <end position="153"/>
    </location>
</feature>
<feature type="compositionally biased region" description="Basic and acidic residues" evidence="1">
    <location>
        <begin position="49"/>
        <end position="60"/>
    </location>
</feature>
<proteinExistence type="predicted"/>
<dbReference type="AlphaFoldDB" id="A0A917ZV33"/>
<feature type="compositionally biased region" description="Pro residues" evidence="1">
    <location>
        <begin position="124"/>
        <end position="150"/>
    </location>
</feature>
<comment type="caution">
    <text evidence="3">The sequence shown here is derived from an EMBL/GenBank/DDBJ whole genome shotgun (WGS) entry which is preliminary data.</text>
</comment>
<evidence type="ECO:0000313" key="3">
    <source>
        <dbReference type="EMBL" id="GGO93536.1"/>
    </source>
</evidence>
<feature type="compositionally biased region" description="Pro residues" evidence="1">
    <location>
        <begin position="86"/>
        <end position="114"/>
    </location>
</feature>
<reference evidence="3" key="2">
    <citation type="submission" date="2020-09" db="EMBL/GenBank/DDBJ databases">
        <authorList>
            <person name="Sun Q."/>
            <person name="Zhou Y."/>
        </authorList>
    </citation>
    <scope>NUCLEOTIDE SEQUENCE</scope>
    <source>
        <strain evidence="3">CGMCC 4.7201</strain>
    </source>
</reference>
<keyword evidence="2" id="KW-1133">Transmembrane helix</keyword>
<accession>A0A917ZV33</accession>
<name>A0A917ZV33_9ACTN</name>
<dbReference type="SUPFAM" id="SSF81995">
    <property type="entry name" value="beta-sandwich domain of Sec23/24"/>
    <property type="match status" value="1"/>
</dbReference>
<reference evidence="3" key="1">
    <citation type="journal article" date="2014" name="Int. J. Syst. Evol. Microbiol.">
        <title>Complete genome sequence of Corynebacterium casei LMG S-19264T (=DSM 44701T), isolated from a smear-ripened cheese.</title>
        <authorList>
            <consortium name="US DOE Joint Genome Institute (JGI-PGF)"/>
            <person name="Walter F."/>
            <person name="Albersmeier A."/>
            <person name="Kalinowski J."/>
            <person name="Ruckert C."/>
        </authorList>
    </citation>
    <scope>NUCLEOTIDE SEQUENCE</scope>
    <source>
        <strain evidence="3">CGMCC 4.7201</strain>
    </source>
</reference>
<keyword evidence="2" id="KW-0812">Transmembrane</keyword>
<evidence type="ECO:0000313" key="4">
    <source>
        <dbReference type="Proteomes" id="UP000641932"/>
    </source>
</evidence>
<dbReference type="EMBL" id="BMMS01000021">
    <property type="protein sequence ID" value="GGO93536.1"/>
    <property type="molecule type" value="Genomic_DNA"/>
</dbReference>
<keyword evidence="2" id="KW-0472">Membrane</keyword>
<evidence type="ECO:0000256" key="2">
    <source>
        <dbReference type="SAM" id="Phobius"/>
    </source>
</evidence>
<protein>
    <submittedName>
        <fullName evidence="3">Uncharacterized protein</fullName>
    </submittedName>
</protein>
<gene>
    <name evidence="3" type="ORF">GCM10012280_46270</name>
</gene>
<feature type="transmembrane region" description="Helical" evidence="2">
    <location>
        <begin position="157"/>
        <end position="180"/>
    </location>
</feature>
<organism evidence="3 4">
    <name type="scientific">Wenjunlia tyrosinilytica</name>
    <dbReference type="NCBI Taxonomy" id="1544741"/>
    <lineage>
        <taxon>Bacteria</taxon>
        <taxon>Bacillati</taxon>
        <taxon>Actinomycetota</taxon>
        <taxon>Actinomycetes</taxon>
        <taxon>Kitasatosporales</taxon>
        <taxon>Streptomycetaceae</taxon>
        <taxon>Wenjunlia</taxon>
    </lineage>
</organism>
<dbReference type="Proteomes" id="UP000641932">
    <property type="component" value="Unassembled WGS sequence"/>
</dbReference>